<evidence type="ECO:0000313" key="9">
    <source>
        <dbReference type="Proteomes" id="UP001418444"/>
    </source>
</evidence>
<dbReference type="InterPro" id="IPR036388">
    <property type="entry name" value="WH-like_DNA-bd_sf"/>
</dbReference>
<keyword evidence="9" id="KW-1185">Reference proteome</keyword>
<dbReference type="Gene3D" id="1.10.10.10">
    <property type="entry name" value="Winged helix-like DNA-binding domain superfamily/Winged helix DNA-binding domain"/>
    <property type="match status" value="1"/>
</dbReference>
<protein>
    <submittedName>
        <fullName evidence="8">Sigma-70 family RNA polymerase sigma factor</fullName>
    </submittedName>
</protein>
<dbReference type="InterPro" id="IPR039425">
    <property type="entry name" value="RNA_pol_sigma-70-like"/>
</dbReference>
<dbReference type="InterPro" id="IPR014284">
    <property type="entry name" value="RNA_pol_sigma-70_dom"/>
</dbReference>
<dbReference type="EMBL" id="BAAAZW010000002">
    <property type="protein sequence ID" value="GAA3953282.1"/>
    <property type="molecule type" value="Genomic_DNA"/>
</dbReference>
<organism evidence="8 9">
    <name type="scientific">Gordonia caeni</name>
    <dbReference type="NCBI Taxonomy" id="1007097"/>
    <lineage>
        <taxon>Bacteria</taxon>
        <taxon>Bacillati</taxon>
        <taxon>Actinomycetota</taxon>
        <taxon>Actinomycetes</taxon>
        <taxon>Mycobacteriales</taxon>
        <taxon>Gordoniaceae</taxon>
        <taxon>Gordonia</taxon>
    </lineage>
</organism>
<dbReference type="CDD" id="cd06171">
    <property type="entry name" value="Sigma70_r4"/>
    <property type="match status" value="1"/>
</dbReference>
<dbReference type="Proteomes" id="UP001418444">
    <property type="component" value="Unassembled WGS sequence"/>
</dbReference>
<dbReference type="PANTHER" id="PTHR43133:SF51">
    <property type="entry name" value="RNA POLYMERASE SIGMA FACTOR"/>
    <property type="match status" value="1"/>
</dbReference>
<evidence type="ECO:0000256" key="2">
    <source>
        <dbReference type="ARBA" id="ARBA00023015"/>
    </source>
</evidence>
<dbReference type="InterPro" id="IPR013325">
    <property type="entry name" value="RNA_pol_sigma_r2"/>
</dbReference>
<reference evidence="9" key="1">
    <citation type="journal article" date="2019" name="Int. J. Syst. Evol. Microbiol.">
        <title>The Global Catalogue of Microorganisms (GCM) 10K type strain sequencing project: providing services to taxonomists for standard genome sequencing and annotation.</title>
        <authorList>
            <consortium name="The Broad Institute Genomics Platform"/>
            <consortium name="The Broad Institute Genome Sequencing Center for Infectious Disease"/>
            <person name="Wu L."/>
            <person name="Ma J."/>
        </authorList>
    </citation>
    <scope>NUCLEOTIDE SEQUENCE [LARGE SCALE GENOMIC DNA]</scope>
    <source>
        <strain evidence="9">JCM 16923</strain>
    </source>
</reference>
<evidence type="ECO:0000256" key="1">
    <source>
        <dbReference type="ARBA" id="ARBA00010641"/>
    </source>
</evidence>
<gene>
    <name evidence="8" type="ORF">GCM10022231_09390</name>
</gene>
<evidence type="ECO:0000256" key="5">
    <source>
        <dbReference type="ARBA" id="ARBA00023163"/>
    </source>
</evidence>
<dbReference type="SUPFAM" id="SSF88659">
    <property type="entry name" value="Sigma3 and sigma4 domains of RNA polymerase sigma factors"/>
    <property type="match status" value="1"/>
</dbReference>
<sequence>MAAVGSGSANDHAAALLQSAMAGDQHAYAELAGAHRNRLWSVCYRITGNPEDAEDALQETLLAAWRGLATFRGDSAFSSWLYRIASNAALAQAKRRPQTLTIENHEFAAEGDFTTDVAWSDLIQEALDNLPEHYRVPFVLRVYGDLTYQDIADQLAIPVQTVRSRLSRAKRALRENLGDPEDRS</sequence>
<dbReference type="InterPro" id="IPR007627">
    <property type="entry name" value="RNA_pol_sigma70_r2"/>
</dbReference>
<dbReference type="SUPFAM" id="SSF88946">
    <property type="entry name" value="Sigma2 domain of RNA polymerase sigma factors"/>
    <property type="match status" value="1"/>
</dbReference>
<dbReference type="InterPro" id="IPR013324">
    <property type="entry name" value="RNA_pol_sigma_r3/r4-like"/>
</dbReference>
<keyword evidence="4" id="KW-0238">DNA-binding</keyword>
<dbReference type="NCBIfam" id="TIGR02937">
    <property type="entry name" value="sigma70-ECF"/>
    <property type="match status" value="1"/>
</dbReference>
<dbReference type="Gene3D" id="1.10.1740.10">
    <property type="match status" value="1"/>
</dbReference>
<dbReference type="InterPro" id="IPR013249">
    <property type="entry name" value="RNA_pol_sigma70_r4_t2"/>
</dbReference>
<comment type="similarity">
    <text evidence="1">Belongs to the sigma-70 factor family. ECF subfamily.</text>
</comment>
<dbReference type="PANTHER" id="PTHR43133">
    <property type="entry name" value="RNA POLYMERASE ECF-TYPE SIGMA FACTO"/>
    <property type="match status" value="1"/>
</dbReference>
<comment type="caution">
    <text evidence="8">The sequence shown here is derived from an EMBL/GenBank/DDBJ whole genome shotgun (WGS) entry which is preliminary data.</text>
</comment>
<keyword evidence="2" id="KW-0805">Transcription regulation</keyword>
<keyword evidence="5" id="KW-0804">Transcription</keyword>
<feature type="domain" description="RNA polymerase sigma-70 region 2" evidence="6">
    <location>
        <begin position="33"/>
        <end position="95"/>
    </location>
</feature>
<evidence type="ECO:0000256" key="3">
    <source>
        <dbReference type="ARBA" id="ARBA00023082"/>
    </source>
</evidence>
<dbReference type="Pfam" id="PF08281">
    <property type="entry name" value="Sigma70_r4_2"/>
    <property type="match status" value="1"/>
</dbReference>
<feature type="domain" description="RNA polymerase sigma factor 70 region 4 type 2" evidence="7">
    <location>
        <begin position="121"/>
        <end position="173"/>
    </location>
</feature>
<evidence type="ECO:0000259" key="7">
    <source>
        <dbReference type="Pfam" id="PF08281"/>
    </source>
</evidence>
<accession>A0ABP7NSJ6</accession>
<evidence type="ECO:0000256" key="4">
    <source>
        <dbReference type="ARBA" id="ARBA00023125"/>
    </source>
</evidence>
<proteinExistence type="inferred from homology"/>
<evidence type="ECO:0000259" key="6">
    <source>
        <dbReference type="Pfam" id="PF04542"/>
    </source>
</evidence>
<dbReference type="Pfam" id="PF04542">
    <property type="entry name" value="Sigma70_r2"/>
    <property type="match status" value="1"/>
</dbReference>
<name>A0ABP7NSJ6_9ACTN</name>
<evidence type="ECO:0000313" key="8">
    <source>
        <dbReference type="EMBL" id="GAA3953282.1"/>
    </source>
</evidence>
<keyword evidence="3" id="KW-0731">Sigma factor</keyword>